<proteinExistence type="predicted"/>
<keyword evidence="1" id="KW-0677">Repeat</keyword>
<dbReference type="OrthoDB" id="664121at2759"/>
<dbReference type="InterPro" id="IPR055414">
    <property type="entry name" value="LRR_R13L4/SHOC2-like"/>
</dbReference>
<keyword evidence="4" id="KW-1185">Reference proteome</keyword>
<dbReference type="Pfam" id="PF23598">
    <property type="entry name" value="LRR_14"/>
    <property type="match status" value="1"/>
</dbReference>
<dbReference type="AlphaFoldDB" id="A0A1E5VUK2"/>
<dbReference type="EMBL" id="LWDX02029058">
    <property type="protein sequence ID" value="OEL28813.1"/>
    <property type="molecule type" value="Genomic_DNA"/>
</dbReference>
<dbReference type="SUPFAM" id="SSF52047">
    <property type="entry name" value="RNI-like"/>
    <property type="match status" value="1"/>
</dbReference>
<dbReference type="Proteomes" id="UP000095767">
    <property type="component" value="Unassembled WGS sequence"/>
</dbReference>
<evidence type="ECO:0000259" key="2">
    <source>
        <dbReference type="Pfam" id="PF23598"/>
    </source>
</evidence>
<accession>A0A1E5VUK2</accession>
<evidence type="ECO:0000313" key="4">
    <source>
        <dbReference type="Proteomes" id="UP000095767"/>
    </source>
</evidence>
<organism evidence="3 4">
    <name type="scientific">Dichanthelium oligosanthes</name>
    <dbReference type="NCBI Taxonomy" id="888268"/>
    <lineage>
        <taxon>Eukaryota</taxon>
        <taxon>Viridiplantae</taxon>
        <taxon>Streptophyta</taxon>
        <taxon>Embryophyta</taxon>
        <taxon>Tracheophyta</taxon>
        <taxon>Spermatophyta</taxon>
        <taxon>Magnoliopsida</taxon>
        <taxon>Liliopsida</taxon>
        <taxon>Poales</taxon>
        <taxon>Poaceae</taxon>
        <taxon>PACMAD clade</taxon>
        <taxon>Panicoideae</taxon>
        <taxon>Panicodae</taxon>
        <taxon>Paniceae</taxon>
        <taxon>Dichantheliinae</taxon>
        <taxon>Dichanthelium</taxon>
    </lineage>
</organism>
<feature type="domain" description="Disease resistance R13L4/SHOC-2-like LRR" evidence="2">
    <location>
        <begin position="3"/>
        <end position="130"/>
    </location>
</feature>
<evidence type="ECO:0000313" key="3">
    <source>
        <dbReference type="EMBL" id="OEL28813.1"/>
    </source>
</evidence>
<gene>
    <name evidence="3" type="ORF">BAE44_0010169</name>
</gene>
<reference evidence="3 4" key="1">
    <citation type="submission" date="2016-09" db="EMBL/GenBank/DDBJ databases">
        <title>The draft genome of Dichanthelium oligosanthes: A C3 panicoid grass species.</title>
        <authorList>
            <person name="Studer A.J."/>
            <person name="Schnable J.C."/>
            <person name="Brutnell T.P."/>
        </authorList>
    </citation>
    <scope>NUCLEOTIDE SEQUENCE [LARGE SCALE GENOMIC DNA]</scope>
    <source>
        <strain evidence="4">cv. Kellogg 1175</strain>
        <tissue evidence="3">Leaf</tissue>
    </source>
</reference>
<sequence length="187" mass="20471">MGSLGNLGVLELVMICVRPEDVEILGAIPSLLFLNITTAGGTNGRITVNGFRSLKYFSLIICRCGTALEFQVGSMPNLEHLKLAFPLHKSRCLNNGASSLGIQHLSAISKVEVDIHGNCMTDSNYDPTEDEKDGAVRGVARAINGAMMTLPNRATVRFKTTREWECQRFERVSFVRELAGIDNSINL</sequence>
<protein>
    <recommendedName>
        <fullName evidence="2">Disease resistance R13L4/SHOC-2-like LRR domain-containing protein</fullName>
    </recommendedName>
</protein>
<comment type="caution">
    <text evidence="3">The sequence shown here is derived from an EMBL/GenBank/DDBJ whole genome shotgun (WGS) entry which is preliminary data.</text>
</comment>
<name>A0A1E5VUK2_9POAL</name>
<evidence type="ECO:0000256" key="1">
    <source>
        <dbReference type="ARBA" id="ARBA00022737"/>
    </source>
</evidence>